<keyword evidence="4" id="KW-1185">Reference proteome</keyword>
<feature type="region of interest" description="Disordered" evidence="1">
    <location>
        <begin position="122"/>
        <end position="142"/>
    </location>
</feature>
<dbReference type="EMBL" id="ML994168">
    <property type="protein sequence ID" value="KAF2198137.1"/>
    <property type="molecule type" value="Genomic_DNA"/>
</dbReference>
<evidence type="ECO:0000313" key="3">
    <source>
        <dbReference type="EMBL" id="KAF2198137.1"/>
    </source>
</evidence>
<feature type="signal peptide" evidence="2">
    <location>
        <begin position="1"/>
        <end position="26"/>
    </location>
</feature>
<gene>
    <name evidence="3" type="ORF">GQ43DRAFT_483563</name>
</gene>
<feature type="compositionally biased region" description="Polar residues" evidence="1">
    <location>
        <begin position="125"/>
        <end position="142"/>
    </location>
</feature>
<reference evidence="3" key="1">
    <citation type="journal article" date="2020" name="Stud. Mycol.">
        <title>101 Dothideomycetes genomes: a test case for predicting lifestyles and emergence of pathogens.</title>
        <authorList>
            <person name="Haridas S."/>
            <person name="Albert R."/>
            <person name="Binder M."/>
            <person name="Bloem J."/>
            <person name="Labutti K."/>
            <person name="Salamov A."/>
            <person name="Andreopoulos B."/>
            <person name="Baker S."/>
            <person name="Barry K."/>
            <person name="Bills G."/>
            <person name="Bluhm B."/>
            <person name="Cannon C."/>
            <person name="Castanera R."/>
            <person name="Culley D."/>
            <person name="Daum C."/>
            <person name="Ezra D."/>
            <person name="Gonzalez J."/>
            <person name="Henrissat B."/>
            <person name="Kuo A."/>
            <person name="Liang C."/>
            <person name="Lipzen A."/>
            <person name="Lutzoni F."/>
            <person name="Magnuson J."/>
            <person name="Mondo S."/>
            <person name="Nolan M."/>
            <person name="Ohm R."/>
            <person name="Pangilinan J."/>
            <person name="Park H.-J."/>
            <person name="Ramirez L."/>
            <person name="Alfaro M."/>
            <person name="Sun H."/>
            <person name="Tritt A."/>
            <person name="Yoshinaga Y."/>
            <person name="Zwiers L.-H."/>
            <person name="Turgeon B."/>
            <person name="Goodwin S."/>
            <person name="Spatafora J."/>
            <person name="Crous P."/>
            <person name="Grigoriev I."/>
        </authorList>
    </citation>
    <scope>NUCLEOTIDE SEQUENCE</scope>
    <source>
        <strain evidence="3">ATCC 74209</strain>
    </source>
</reference>
<dbReference type="Proteomes" id="UP000799536">
    <property type="component" value="Unassembled WGS sequence"/>
</dbReference>
<proteinExistence type="predicted"/>
<evidence type="ECO:0000313" key="4">
    <source>
        <dbReference type="Proteomes" id="UP000799536"/>
    </source>
</evidence>
<name>A0A9P4JEV6_9PLEO</name>
<dbReference type="AlphaFoldDB" id="A0A9P4JEV6"/>
<sequence length="165" mass="16274">MFTPFLAPAALLLASIIFPIVALSQATTEAGMTIQTSLPTILLPSSCSSTCLIAGASCLECETVTSLVVATSSEGVMSILPITTGSLSPTLALGPPSTTMSSGAASTSSSLSSSASSSALTTTSRPAQLSASPGGPQSTGDSSSVIVQTQLAVLAVMLGFAWTLL</sequence>
<comment type="caution">
    <text evidence="3">The sequence shown here is derived from an EMBL/GenBank/DDBJ whole genome shotgun (WGS) entry which is preliminary data.</text>
</comment>
<accession>A0A9P4JEV6</accession>
<protein>
    <submittedName>
        <fullName evidence="3">Uncharacterized protein</fullName>
    </submittedName>
</protein>
<evidence type="ECO:0000256" key="1">
    <source>
        <dbReference type="SAM" id="MobiDB-lite"/>
    </source>
</evidence>
<evidence type="ECO:0000256" key="2">
    <source>
        <dbReference type="SAM" id="SignalP"/>
    </source>
</evidence>
<keyword evidence="2" id="KW-0732">Signal</keyword>
<organism evidence="3 4">
    <name type="scientific">Delitschia confertaspora ATCC 74209</name>
    <dbReference type="NCBI Taxonomy" id="1513339"/>
    <lineage>
        <taxon>Eukaryota</taxon>
        <taxon>Fungi</taxon>
        <taxon>Dikarya</taxon>
        <taxon>Ascomycota</taxon>
        <taxon>Pezizomycotina</taxon>
        <taxon>Dothideomycetes</taxon>
        <taxon>Pleosporomycetidae</taxon>
        <taxon>Pleosporales</taxon>
        <taxon>Delitschiaceae</taxon>
        <taxon>Delitschia</taxon>
    </lineage>
</organism>
<feature type="chain" id="PRO_5040113257" evidence="2">
    <location>
        <begin position="27"/>
        <end position="165"/>
    </location>
</feature>